<feature type="transmembrane region" description="Helical" evidence="1">
    <location>
        <begin position="162"/>
        <end position="182"/>
    </location>
</feature>
<feature type="transmembrane region" description="Helical" evidence="1">
    <location>
        <begin position="218"/>
        <end position="239"/>
    </location>
</feature>
<evidence type="ECO:0000256" key="1">
    <source>
        <dbReference type="SAM" id="Phobius"/>
    </source>
</evidence>
<accession>A0A143HBX5</accession>
<evidence type="ECO:0008006" key="4">
    <source>
        <dbReference type="Google" id="ProtNLM"/>
    </source>
</evidence>
<organism evidence="2 3">
    <name type="scientific">Rummeliibacillus stabekisii</name>
    <dbReference type="NCBI Taxonomy" id="241244"/>
    <lineage>
        <taxon>Bacteria</taxon>
        <taxon>Bacillati</taxon>
        <taxon>Bacillota</taxon>
        <taxon>Bacilli</taxon>
        <taxon>Bacillales</taxon>
        <taxon>Caryophanaceae</taxon>
        <taxon>Rummeliibacillus</taxon>
    </lineage>
</organism>
<feature type="transmembrane region" description="Helical" evidence="1">
    <location>
        <begin position="95"/>
        <end position="116"/>
    </location>
</feature>
<dbReference type="STRING" id="241244.ATY39_05705"/>
<gene>
    <name evidence="2" type="ORF">ATY39_05705</name>
</gene>
<name>A0A143HBX5_9BACL</name>
<keyword evidence="1" id="KW-0472">Membrane</keyword>
<dbReference type="EMBL" id="CP014806">
    <property type="protein sequence ID" value="AMW98996.1"/>
    <property type="molecule type" value="Genomic_DNA"/>
</dbReference>
<dbReference type="AlphaFoldDB" id="A0A143HBX5"/>
<dbReference type="RefSeq" id="WP_066787086.1">
    <property type="nucleotide sequence ID" value="NZ_CP014806.1"/>
</dbReference>
<dbReference type="Pfam" id="PF06570">
    <property type="entry name" value="DUF1129"/>
    <property type="match status" value="1"/>
</dbReference>
<dbReference type="SUPFAM" id="SSF158560">
    <property type="entry name" value="BH3980-like"/>
    <property type="match status" value="1"/>
</dbReference>
<dbReference type="Proteomes" id="UP000076021">
    <property type="component" value="Chromosome"/>
</dbReference>
<dbReference type="InterPro" id="IPR009214">
    <property type="entry name" value="DUF1129"/>
</dbReference>
<reference evidence="2 3" key="1">
    <citation type="journal article" date="2016" name="Genome Announc.">
        <title>Whole-Genome Sequence of Rummeliibacillus stabekisii Strain PP9 Isolated from Antarctic Soil.</title>
        <authorList>
            <person name="da Mota F.F."/>
            <person name="Vollu R.E."/>
            <person name="Jurelevicius D."/>
            <person name="Seldin L."/>
        </authorList>
    </citation>
    <scope>NUCLEOTIDE SEQUENCE [LARGE SCALE GENOMIC DNA]</scope>
    <source>
        <strain evidence="2 3">PP9</strain>
    </source>
</reference>
<evidence type="ECO:0000313" key="2">
    <source>
        <dbReference type="EMBL" id="AMW98996.1"/>
    </source>
</evidence>
<keyword evidence="3" id="KW-1185">Reference proteome</keyword>
<evidence type="ECO:0000313" key="3">
    <source>
        <dbReference type="Proteomes" id="UP000076021"/>
    </source>
</evidence>
<protein>
    <recommendedName>
        <fullName evidence="4">DUF1129 domain-containing protein</fullName>
    </recommendedName>
</protein>
<keyword evidence="1" id="KW-1133">Transmembrane helix</keyword>
<keyword evidence="1" id="KW-0812">Transmembrane</keyword>
<proteinExistence type="predicted"/>
<sequence>MANSSAEQLVEQNNHLRKLLSKENRAYYEDILIYMRTLGLFYNELETEKQLMMILQDILEAQKHGESAESFFGKHPKELVDQITKQYDRPSWKSIFKMSGWLFLISSLFVFIGSFTAPLLQINIFVLLINGVFSIALIYGVFKLIHVSIYMKAKLPKFIQFFILWLISMLSFGVFFLIQFYAPKQGIVKVGPPIDWILIIGVVLTAVLYISTKKKREFYGALAFILTLGIFGLLLRIPQTREYLQNDQNQIYMMLGVILPFALFILINLFTLWKMKDDQKA</sequence>
<dbReference type="Gene3D" id="1.10.1900.10">
    <property type="entry name" value="c-terminal domain of poly(a) binding protein"/>
    <property type="match status" value="1"/>
</dbReference>
<dbReference type="OrthoDB" id="1655249at2"/>
<reference evidence="3" key="2">
    <citation type="submission" date="2016-03" db="EMBL/GenBank/DDBJ databases">
        <authorList>
            <person name="Ploux O."/>
        </authorList>
    </citation>
    <scope>NUCLEOTIDE SEQUENCE [LARGE SCALE GENOMIC DNA]</scope>
    <source>
        <strain evidence="3">PP9</strain>
    </source>
</reference>
<feature type="transmembrane region" description="Helical" evidence="1">
    <location>
        <begin position="194"/>
        <end position="211"/>
    </location>
</feature>
<feature type="transmembrane region" description="Helical" evidence="1">
    <location>
        <begin position="251"/>
        <end position="273"/>
    </location>
</feature>
<dbReference type="KEGG" id="rst:ATY39_05705"/>
<feature type="transmembrane region" description="Helical" evidence="1">
    <location>
        <begin position="122"/>
        <end position="142"/>
    </location>
</feature>